<dbReference type="Proteomes" id="UP000617634">
    <property type="component" value="Unassembled WGS sequence"/>
</dbReference>
<accession>A0A931MLI7</accession>
<sequence length="121" mass="11841">MLRKSITALTLTLGLTMAVATPAHATWGSWFHKHKCGCGDSTGTSMCGSSTSGGTTSSSGGTTSTSGGTTTTSGGSTTTTSGGTTQTGSSGGTAVPEPGMLGMMGLGLVGLAYARRRKKRA</sequence>
<dbReference type="RefSeq" id="WP_197163108.1">
    <property type="nucleotide sequence ID" value="NZ_JADZGI010000001.1"/>
</dbReference>
<feature type="chain" id="PRO_5036920566" evidence="3">
    <location>
        <begin position="26"/>
        <end position="121"/>
    </location>
</feature>
<feature type="region of interest" description="Disordered" evidence="1">
    <location>
        <begin position="44"/>
        <end position="101"/>
    </location>
</feature>
<name>A0A931MLI7_9SPHN</name>
<keyword evidence="6" id="KW-1185">Reference proteome</keyword>
<dbReference type="InterPro" id="IPR013424">
    <property type="entry name" value="Ice-binding_C"/>
</dbReference>
<keyword evidence="3" id="KW-0732">Signal</keyword>
<protein>
    <submittedName>
        <fullName evidence="5">PEP-CTERM sorting domain-containing protein</fullName>
    </submittedName>
</protein>
<reference evidence="5" key="1">
    <citation type="submission" date="2020-11" db="EMBL/GenBank/DDBJ databases">
        <title>Novosphingobium aureum sp. nov., a marine bacterium isolated from sediment of a salt flat.</title>
        <authorList>
            <person name="Yoo Y."/>
            <person name="Kim J.-J."/>
        </authorList>
    </citation>
    <scope>NUCLEOTIDE SEQUENCE</scope>
    <source>
        <strain evidence="5">YJ-S2-02</strain>
    </source>
</reference>
<organism evidence="5 6">
    <name type="scientific">Novosphingobium aureum</name>
    <dbReference type="NCBI Taxonomy" id="2792964"/>
    <lineage>
        <taxon>Bacteria</taxon>
        <taxon>Pseudomonadati</taxon>
        <taxon>Pseudomonadota</taxon>
        <taxon>Alphaproteobacteria</taxon>
        <taxon>Sphingomonadales</taxon>
        <taxon>Sphingomonadaceae</taxon>
        <taxon>Novosphingobium</taxon>
    </lineage>
</organism>
<dbReference type="EMBL" id="JADZGI010000001">
    <property type="protein sequence ID" value="MBH0113111.1"/>
    <property type="molecule type" value="Genomic_DNA"/>
</dbReference>
<keyword evidence="2" id="KW-0472">Membrane</keyword>
<evidence type="ECO:0000256" key="2">
    <source>
        <dbReference type="SAM" id="Phobius"/>
    </source>
</evidence>
<dbReference type="NCBIfam" id="TIGR02595">
    <property type="entry name" value="PEP_CTERM"/>
    <property type="match status" value="1"/>
</dbReference>
<evidence type="ECO:0000313" key="5">
    <source>
        <dbReference type="EMBL" id="MBH0113111.1"/>
    </source>
</evidence>
<gene>
    <name evidence="5" type="ORF">I5E68_09155</name>
</gene>
<dbReference type="Pfam" id="PF07589">
    <property type="entry name" value="PEP-CTERM"/>
    <property type="match status" value="1"/>
</dbReference>
<feature type="signal peptide" evidence="3">
    <location>
        <begin position="1"/>
        <end position="25"/>
    </location>
</feature>
<keyword evidence="2" id="KW-0812">Transmembrane</keyword>
<evidence type="ECO:0000256" key="3">
    <source>
        <dbReference type="SAM" id="SignalP"/>
    </source>
</evidence>
<dbReference type="AlphaFoldDB" id="A0A931MLI7"/>
<evidence type="ECO:0000256" key="1">
    <source>
        <dbReference type="SAM" id="MobiDB-lite"/>
    </source>
</evidence>
<feature type="transmembrane region" description="Helical" evidence="2">
    <location>
        <begin position="98"/>
        <end position="114"/>
    </location>
</feature>
<feature type="compositionally biased region" description="Low complexity" evidence="1">
    <location>
        <begin position="44"/>
        <end position="88"/>
    </location>
</feature>
<evidence type="ECO:0000313" key="6">
    <source>
        <dbReference type="Proteomes" id="UP000617634"/>
    </source>
</evidence>
<evidence type="ECO:0000259" key="4">
    <source>
        <dbReference type="Pfam" id="PF07589"/>
    </source>
</evidence>
<keyword evidence="2" id="KW-1133">Transmembrane helix</keyword>
<comment type="caution">
    <text evidence="5">The sequence shown here is derived from an EMBL/GenBank/DDBJ whole genome shotgun (WGS) entry which is preliminary data.</text>
</comment>
<proteinExistence type="predicted"/>
<feature type="domain" description="Ice-binding protein C-terminal" evidence="4">
    <location>
        <begin position="94"/>
        <end position="117"/>
    </location>
</feature>